<dbReference type="PANTHER" id="PTHR35490">
    <property type="entry name" value="BACTERIOPHAGE N4 ADSORPTION B PROTEIN"/>
    <property type="match status" value="1"/>
</dbReference>
<keyword evidence="2" id="KW-0812">Transmembrane</keyword>
<evidence type="ECO:0000313" key="4">
    <source>
        <dbReference type="Proteomes" id="UP000636800"/>
    </source>
</evidence>
<reference evidence="3 4" key="1">
    <citation type="journal article" date="2020" name="Nat. Food">
        <title>A phased Vanilla planifolia genome enables genetic improvement of flavour and production.</title>
        <authorList>
            <person name="Hasing T."/>
            <person name="Tang H."/>
            <person name="Brym M."/>
            <person name="Khazi F."/>
            <person name="Huang T."/>
            <person name="Chambers A.H."/>
        </authorList>
    </citation>
    <scope>NUCLEOTIDE SEQUENCE [LARGE SCALE GENOMIC DNA]</scope>
    <source>
        <tissue evidence="3">Leaf</tissue>
    </source>
</reference>
<dbReference type="EMBL" id="JADCNL010000010">
    <property type="protein sequence ID" value="KAG0463872.1"/>
    <property type="molecule type" value="Genomic_DNA"/>
</dbReference>
<organism evidence="3 4">
    <name type="scientific">Vanilla planifolia</name>
    <name type="common">Vanilla</name>
    <dbReference type="NCBI Taxonomy" id="51239"/>
    <lineage>
        <taxon>Eukaryota</taxon>
        <taxon>Viridiplantae</taxon>
        <taxon>Streptophyta</taxon>
        <taxon>Embryophyta</taxon>
        <taxon>Tracheophyta</taxon>
        <taxon>Spermatophyta</taxon>
        <taxon>Magnoliopsida</taxon>
        <taxon>Liliopsida</taxon>
        <taxon>Asparagales</taxon>
        <taxon>Orchidaceae</taxon>
        <taxon>Vanilloideae</taxon>
        <taxon>Vanilleae</taxon>
        <taxon>Vanilla</taxon>
    </lineage>
</organism>
<sequence length="423" mass="47029">MPTFTAVALDRLLEPGSRNPAIPKPPPSPFRLGSFPLPTESNSRRKSTPQLPLTSPALYATPESTPLPDSPFSFPSSPYIINHKRRGPRLQNSLSKPPPPPTETERSNEVNSDSNVIVDGKTRKEEVMVAELNGNKEKKEVNGLVGAENATNNGSEKVVAAQNESKLNFCENETDREAEDFFDLLDSMSSTSVQEGDGSYGIDQLRKPGTPLGEFYDAYDEISSDDGSKSSFGKVEVDIREMRLNLLMEIERRKQVEDALENIQKRWLNLCQHLSAVGLVLPNLSNIVEEEANQSNLDPVEDLCQQIIIAKTVAASVAGGRAKAETELKMQTQIEMKNFENARLWDRLHYYEAANREMSQRNQEAIEAARQLRYRRKRRQKWFWGSIGLVLTLGSAAIAWSYLPSSKAVSSSMDGASKDGQGQ</sequence>
<keyword evidence="2" id="KW-1133">Transmembrane helix</keyword>
<dbReference type="AlphaFoldDB" id="A0A835Q9S0"/>
<feature type="region of interest" description="Disordered" evidence="1">
    <location>
        <begin position="9"/>
        <end position="111"/>
    </location>
</feature>
<dbReference type="OrthoDB" id="1065058at2759"/>
<gene>
    <name evidence="3" type="ORF">HPP92_019941</name>
</gene>
<evidence type="ECO:0000313" key="3">
    <source>
        <dbReference type="EMBL" id="KAG0463872.1"/>
    </source>
</evidence>
<protein>
    <submittedName>
        <fullName evidence="3">Uncharacterized protein</fullName>
    </submittedName>
</protein>
<keyword evidence="4" id="KW-1185">Reference proteome</keyword>
<name>A0A835Q9S0_VANPL</name>
<feature type="transmembrane region" description="Helical" evidence="2">
    <location>
        <begin position="382"/>
        <end position="403"/>
    </location>
</feature>
<dbReference type="Proteomes" id="UP000636800">
    <property type="component" value="Chromosome 10"/>
</dbReference>
<comment type="caution">
    <text evidence="3">The sequence shown here is derived from an EMBL/GenBank/DDBJ whole genome shotgun (WGS) entry which is preliminary data.</text>
</comment>
<accession>A0A835Q9S0</accession>
<feature type="compositionally biased region" description="Low complexity" evidence="1">
    <location>
        <begin position="64"/>
        <end position="78"/>
    </location>
</feature>
<evidence type="ECO:0000256" key="1">
    <source>
        <dbReference type="SAM" id="MobiDB-lite"/>
    </source>
</evidence>
<evidence type="ECO:0000256" key="2">
    <source>
        <dbReference type="SAM" id="Phobius"/>
    </source>
</evidence>
<dbReference type="PANTHER" id="PTHR35490:SF2">
    <property type="entry name" value="BACTERIOPHAGE N4 ADSORPTION B PROTEIN"/>
    <property type="match status" value="1"/>
</dbReference>
<proteinExistence type="predicted"/>
<keyword evidence="2" id="KW-0472">Membrane</keyword>